<evidence type="ECO:0000256" key="1">
    <source>
        <dbReference type="ARBA" id="ARBA00000553"/>
    </source>
</evidence>
<proteinExistence type="inferred from homology"/>
<evidence type="ECO:0000256" key="7">
    <source>
        <dbReference type="ARBA" id="ARBA00047989"/>
    </source>
</evidence>
<dbReference type="STRING" id="926567.TheveDRAFT_0940"/>
<reference evidence="10 11" key="1">
    <citation type="submission" date="2011-10" db="EMBL/GenBank/DDBJ databases">
        <title>The Noncontiguous Finished genome of Thermanaerovibrio velox DSM 12556.</title>
        <authorList>
            <consortium name="US DOE Joint Genome Institute (JGI-PGF)"/>
            <person name="Lucas S."/>
            <person name="Copeland A."/>
            <person name="Lapidus A."/>
            <person name="Glavina del Rio T."/>
            <person name="Dalin E."/>
            <person name="Tice H."/>
            <person name="Bruce D."/>
            <person name="Goodwin L."/>
            <person name="Pitluck S."/>
            <person name="Peters L."/>
            <person name="Mikhailova N."/>
            <person name="Teshima H."/>
            <person name="Kyrpides N."/>
            <person name="Mavromatis K."/>
            <person name="Ivanova N."/>
            <person name="Markowitz V."/>
            <person name="Cheng J.-F."/>
            <person name="Hugenholtz P."/>
            <person name="Woyke T."/>
            <person name="Wu D."/>
            <person name="Spring S."/>
            <person name="Brambilla E.-M."/>
            <person name="Klenk H.-P."/>
            <person name="Eisen J.A."/>
        </authorList>
    </citation>
    <scope>NUCLEOTIDE SEQUENCE [LARGE SCALE GENOMIC DNA]</scope>
    <source>
        <strain evidence="10 11">DSM 12556</strain>
    </source>
</reference>
<dbReference type="GO" id="GO:0016787">
    <property type="term" value="F:hydrolase activity"/>
    <property type="evidence" value="ECO:0007669"/>
    <property type="project" value="UniProtKB-KW"/>
</dbReference>
<evidence type="ECO:0000256" key="4">
    <source>
        <dbReference type="ARBA" id="ARBA00022723"/>
    </source>
</evidence>
<dbReference type="Pfam" id="PF02578">
    <property type="entry name" value="Cu-oxidase_4"/>
    <property type="match status" value="1"/>
</dbReference>
<evidence type="ECO:0000256" key="5">
    <source>
        <dbReference type="ARBA" id="ARBA00022801"/>
    </source>
</evidence>
<dbReference type="EMBL" id="CM001377">
    <property type="protein sequence ID" value="EHM10076.1"/>
    <property type="molecule type" value="Genomic_DNA"/>
</dbReference>
<dbReference type="InterPro" id="IPR038371">
    <property type="entry name" value="Cu_polyphenol_OxRdtase_sf"/>
</dbReference>
<dbReference type="GO" id="GO:0017061">
    <property type="term" value="F:S-methyl-5-thioadenosine phosphorylase activity"/>
    <property type="evidence" value="ECO:0007669"/>
    <property type="project" value="UniProtKB-EC"/>
</dbReference>
<keyword evidence="3" id="KW-0808">Transferase</keyword>
<dbReference type="eggNOG" id="COG1496">
    <property type="taxonomic scope" value="Bacteria"/>
</dbReference>
<dbReference type="HOGENOM" id="CLU_1110968_0_0_0"/>
<name>H0URY7_9BACT</name>
<evidence type="ECO:0000256" key="9">
    <source>
        <dbReference type="ARBA" id="ARBA00049893"/>
    </source>
</evidence>
<dbReference type="InterPro" id="IPR011324">
    <property type="entry name" value="Cytotoxic_necrot_fac-like_cat"/>
</dbReference>
<dbReference type="InterPro" id="IPR003730">
    <property type="entry name" value="Cu_polyphenol_OxRdtase"/>
</dbReference>
<dbReference type="AlphaFoldDB" id="H0URY7"/>
<protein>
    <recommendedName>
        <fullName evidence="12">Purine nucleoside phosphorylase</fullName>
    </recommendedName>
</protein>
<evidence type="ECO:0000256" key="6">
    <source>
        <dbReference type="ARBA" id="ARBA00022833"/>
    </source>
</evidence>
<evidence type="ECO:0000313" key="10">
    <source>
        <dbReference type="EMBL" id="EHM10076.1"/>
    </source>
</evidence>
<comment type="catalytic activity">
    <reaction evidence="1">
        <text>inosine + phosphate = alpha-D-ribose 1-phosphate + hypoxanthine</text>
        <dbReference type="Rhea" id="RHEA:27646"/>
        <dbReference type="ChEBI" id="CHEBI:17368"/>
        <dbReference type="ChEBI" id="CHEBI:17596"/>
        <dbReference type="ChEBI" id="CHEBI:43474"/>
        <dbReference type="ChEBI" id="CHEBI:57720"/>
        <dbReference type="EC" id="2.4.2.1"/>
    </reaction>
    <physiologicalReaction direction="left-to-right" evidence="1">
        <dbReference type="Rhea" id="RHEA:27647"/>
    </physiologicalReaction>
</comment>
<comment type="catalytic activity">
    <reaction evidence="9">
        <text>S-methyl-5'-thioadenosine + phosphate = 5-(methylsulfanyl)-alpha-D-ribose 1-phosphate + adenine</text>
        <dbReference type="Rhea" id="RHEA:11852"/>
        <dbReference type="ChEBI" id="CHEBI:16708"/>
        <dbReference type="ChEBI" id="CHEBI:17509"/>
        <dbReference type="ChEBI" id="CHEBI:43474"/>
        <dbReference type="ChEBI" id="CHEBI:58533"/>
        <dbReference type="EC" id="2.4.2.28"/>
    </reaction>
    <physiologicalReaction direction="left-to-right" evidence="9">
        <dbReference type="Rhea" id="RHEA:11853"/>
    </physiologicalReaction>
</comment>
<evidence type="ECO:0000256" key="3">
    <source>
        <dbReference type="ARBA" id="ARBA00022679"/>
    </source>
</evidence>
<dbReference type="GO" id="GO:0005507">
    <property type="term" value="F:copper ion binding"/>
    <property type="evidence" value="ECO:0007669"/>
    <property type="project" value="TreeGrafter"/>
</dbReference>
<organism evidence="10 11">
    <name type="scientific">Thermanaerovibrio velox DSM 12556</name>
    <dbReference type="NCBI Taxonomy" id="926567"/>
    <lineage>
        <taxon>Bacteria</taxon>
        <taxon>Thermotogati</taxon>
        <taxon>Synergistota</taxon>
        <taxon>Synergistia</taxon>
        <taxon>Synergistales</taxon>
        <taxon>Synergistaceae</taxon>
        <taxon>Thermanaerovibrio</taxon>
    </lineage>
</organism>
<evidence type="ECO:0008006" key="12">
    <source>
        <dbReference type="Google" id="ProtNLM"/>
    </source>
</evidence>
<dbReference type="RefSeq" id="WP_006583570.1">
    <property type="nucleotide sequence ID" value="NZ_CM001377.1"/>
</dbReference>
<dbReference type="PANTHER" id="PTHR30616:SF2">
    <property type="entry name" value="PURINE NUCLEOSIDE PHOSPHORYLASE LACC1"/>
    <property type="match status" value="1"/>
</dbReference>
<evidence type="ECO:0000256" key="8">
    <source>
        <dbReference type="ARBA" id="ARBA00048968"/>
    </source>
</evidence>
<keyword evidence="11" id="KW-1185">Reference proteome</keyword>
<keyword evidence="6" id="KW-0862">Zinc</keyword>
<dbReference type="SUPFAM" id="SSF64438">
    <property type="entry name" value="CNF1/YfiH-like putative cysteine hydrolases"/>
    <property type="match status" value="1"/>
</dbReference>
<comment type="catalytic activity">
    <reaction evidence="8">
        <text>adenosine + phosphate = alpha-D-ribose 1-phosphate + adenine</text>
        <dbReference type="Rhea" id="RHEA:27642"/>
        <dbReference type="ChEBI" id="CHEBI:16335"/>
        <dbReference type="ChEBI" id="CHEBI:16708"/>
        <dbReference type="ChEBI" id="CHEBI:43474"/>
        <dbReference type="ChEBI" id="CHEBI:57720"/>
        <dbReference type="EC" id="2.4.2.1"/>
    </reaction>
    <physiologicalReaction direction="left-to-right" evidence="8">
        <dbReference type="Rhea" id="RHEA:27643"/>
    </physiologicalReaction>
</comment>
<dbReference type="Gene3D" id="3.60.140.10">
    <property type="entry name" value="CNF1/YfiH-like putative cysteine hydrolases"/>
    <property type="match status" value="1"/>
</dbReference>
<evidence type="ECO:0000313" key="11">
    <source>
        <dbReference type="Proteomes" id="UP000005730"/>
    </source>
</evidence>
<dbReference type="CDD" id="cd16833">
    <property type="entry name" value="YfiH"/>
    <property type="match status" value="1"/>
</dbReference>
<accession>H0URY7</accession>
<gene>
    <name evidence="10" type="ORF">TheveDRAFT_0940</name>
</gene>
<keyword evidence="4" id="KW-0479">Metal-binding</keyword>
<dbReference type="OrthoDB" id="4279at2"/>
<dbReference type="Proteomes" id="UP000005730">
    <property type="component" value="Chromosome"/>
</dbReference>
<keyword evidence="5" id="KW-0378">Hydrolase</keyword>
<evidence type="ECO:0000256" key="2">
    <source>
        <dbReference type="ARBA" id="ARBA00007353"/>
    </source>
</evidence>
<dbReference type="PANTHER" id="PTHR30616">
    <property type="entry name" value="UNCHARACTERIZED PROTEIN YFIH"/>
    <property type="match status" value="1"/>
</dbReference>
<sequence length="250" mass="27409">MINCERIASKEHTLLVITPRGSSKWWGLFVIDGPSVQAGADQVKAVMEAARLIGISPSNMVVPVQVHGSRVIMKELPFFPCRPEADGLVIRESGVVGMLRFADCVPVIFGHPEADWVAGLHSGYAGTVANICYEALINVDEVFAPVWEDVVGWIGPSACGKCYCRRLDDPITRAGMVSIPPEYRRIEGDAVFFDLKKIVAHQLSSKMDISNILIDPSCTLEDPALKSYRRDAAPERMILLFGLGDPPNIF</sequence>
<comment type="catalytic activity">
    <reaction evidence="7">
        <text>adenosine + H2O + H(+) = inosine + NH4(+)</text>
        <dbReference type="Rhea" id="RHEA:24408"/>
        <dbReference type="ChEBI" id="CHEBI:15377"/>
        <dbReference type="ChEBI" id="CHEBI:15378"/>
        <dbReference type="ChEBI" id="CHEBI:16335"/>
        <dbReference type="ChEBI" id="CHEBI:17596"/>
        <dbReference type="ChEBI" id="CHEBI:28938"/>
        <dbReference type="EC" id="3.5.4.4"/>
    </reaction>
    <physiologicalReaction direction="left-to-right" evidence="7">
        <dbReference type="Rhea" id="RHEA:24409"/>
    </physiologicalReaction>
</comment>
<comment type="similarity">
    <text evidence="2">Belongs to the purine nucleoside phosphorylase YfiH/LACC1 family.</text>
</comment>